<feature type="transmembrane region" description="Helical" evidence="6">
    <location>
        <begin position="56"/>
        <end position="74"/>
    </location>
</feature>
<feature type="transmembrane region" description="Helical" evidence="6">
    <location>
        <begin position="307"/>
        <end position="324"/>
    </location>
</feature>
<accession>A0ABU0IEV4</accession>
<feature type="transmembrane region" description="Helical" evidence="6">
    <location>
        <begin position="223"/>
        <end position="242"/>
    </location>
</feature>
<gene>
    <name evidence="7" type="ORF">QO005_002121</name>
</gene>
<keyword evidence="2" id="KW-1003">Cell membrane</keyword>
<keyword evidence="8" id="KW-1185">Reference proteome</keyword>
<dbReference type="PANTHER" id="PTHR32196:SF72">
    <property type="entry name" value="RIBOSE IMPORT PERMEASE PROTEIN RBSC"/>
    <property type="match status" value="1"/>
</dbReference>
<dbReference type="PANTHER" id="PTHR32196">
    <property type="entry name" value="ABC TRANSPORTER PERMEASE PROTEIN YPHD-RELATED-RELATED"/>
    <property type="match status" value="1"/>
</dbReference>
<feature type="transmembrane region" description="Helical" evidence="6">
    <location>
        <begin position="279"/>
        <end position="301"/>
    </location>
</feature>
<protein>
    <submittedName>
        <fullName evidence="7">Ribose transport system permease protein</fullName>
    </submittedName>
</protein>
<evidence type="ECO:0000256" key="4">
    <source>
        <dbReference type="ARBA" id="ARBA00022989"/>
    </source>
</evidence>
<dbReference type="Pfam" id="PF02653">
    <property type="entry name" value="BPD_transp_2"/>
    <property type="match status" value="1"/>
</dbReference>
<reference evidence="7 8" key="1">
    <citation type="submission" date="2023-07" db="EMBL/GenBank/DDBJ databases">
        <title>Genomic Encyclopedia of Type Strains, Phase IV (KMG-IV): sequencing the most valuable type-strain genomes for metagenomic binning, comparative biology and taxonomic classification.</title>
        <authorList>
            <person name="Goeker M."/>
        </authorList>
    </citation>
    <scope>NUCLEOTIDE SEQUENCE [LARGE SCALE GENOMIC DNA]</scope>
    <source>
        <strain evidence="7 8">DSM 100301</strain>
    </source>
</reference>
<feature type="transmembrane region" description="Helical" evidence="6">
    <location>
        <begin position="24"/>
        <end position="44"/>
    </location>
</feature>
<dbReference type="InterPro" id="IPR001851">
    <property type="entry name" value="ABC_transp_permease"/>
</dbReference>
<feature type="transmembrane region" description="Helical" evidence="6">
    <location>
        <begin position="133"/>
        <end position="153"/>
    </location>
</feature>
<evidence type="ECO:0000256" key="6">
    <source>
        <dbReference type="SAM" id="Phobius"/>
    </source>
</evidence>
<evidence type="ECO:0000256" key="1">
    <source>
        <dbReference type="ARBA" id="ARBA00004651"/>
    </source>
</evidence>
<evidence type="ECO:0000256" key="2">
    <source>
        <dbReference type="ARBA" id="ARBA00022475"/>
    </source>
</evidence>
<dbReference type="CDD" id="cd06579">
    <property type="entry name" value="TM_PBP1_transp_AraH_like"/>
    <property type="match status" value="1"/>
</dbReference>
<evidence type="ECO:0000313" key="8">
    <source>
        <dbReference type="Proteomes" id="UP001235269"/>
    </source>
</evidence>
<feature type="transmembrane region" description="Helical" evidence="6">
    <location>
        <begin position="254"/>
        <end position="272"/>
    </location>
</feature>
<keyword evidence="5 6" id="KW-0472">Membrane</keyword>
<keyword evidence="4 6" id="KW-1133">Transmembrane helix</keyword>
<sequence length="332" mass="34807">MTDMTMTTSERRATKRGPDLQGFFLRYGLFLLLVLVILLFAWLRPSFISAGNINDMARSASIAALMFLGLTWIIAAGEIDVSFMSVAALANMVVAGLVVSGHGWAIACVAGLLVGIVFGFANGLLVAIFRLPALVITIATGGLAGSIAAAIGLGTSISLSSTGFIGTLLHVNFGVLPLLTVVVALLYGAAWFVQERLTFGHYLYALEQNRSAVIEAGVPVNRLLLMLYILSGVVSSLSGILLTADLSSGQPYIGTSYFIDGLTAVLLGGMALKFGKPNVIGTVTAVLLLAALLSGAALLGWTDAQRQIVRGVLLLCGVAVVVWARRKTRAHI</sequence>
<feature type="transmembrane region" description="Helical" evidence="6">
    <location>
        <begin position="81"/>
        <end position="98"/>
    </location>
</feature>
<evidence type="ECO:0000256" key="5">
    <source>
        <dbReference type="ARBA" id="ARBA00023136"/>
    </source>
</evidence>
<keyword evidence="3 6" id="KW-0812">Transmembrane</keyword>
<proteinExistence type="predicted"/>
<dbReference type="Proteomes" id="UP001235269">
    <property type="component" value="Unassembled WGS sequence"/>
</dbReference>
<dbReference type="RefSeq" id="WP_307157972.1">
    <property type="nucleotide sequence ID" value="NZ_JAUSWH010000005.1"/>
</dbReference>
<organism evidence="7 8">
    <name type="scientific">Rhizobium paknamense</name>
    <dbReference type="NCBI Taxonomy" id="1206817"/>
    <lineage>
        <taxon>Bacteria</taxon>
        <taxon>Pseudomonadati</taxon>
        <taxon>Pseudomonadota</taxon>
        <taxon>Alphaproteobacteria</taxon>
        <taxon>Hyphomicrobiales</taxon>
        <taxon>Rhizobiaceae</taxon>
        <taxon>Rhizobium/Agrobacterium group</taxon>
        <taxon>Rhizobium</taxon>
    </lineage>
</organism>
<feature type="transmembrane region" description="Helical" evidence="6">
    <location>
        <begin position="104"/>
        <end position="126"/>
    </location>
</feature>
<comment type="caution">
    <text evidence="7">The sequence shown here is derived from an EMBL/GenBank/DDBJ whole genome shotgun (WGS) entry which is preliminary data.</text>
</comment>
<comment type="subcellular location">
    <subcellularLocation>
        <location evidence="1">Cell membrane</location>
        <topology evidence="1">Multi-pass membrane protein</topology>
    </subcellularLocation>
</comment>
<feature type="transmembrane region" description="Helical" evidence="6">
    <location>
        <begin position="173"/>
        <end position="193"/>
    </location>
</feature>
<name>A0ABU0IEV4_9HYPH</name>
<evidence type="ECO:0000313" key="7">
    <source>
        <dbReference type="EMBL" id="MDQ0455781.1"/>
    </source>
</evidence>
<evidence type="ECO:0000256" key="3">
    <source>
        <dbReference type="ARBA" id="ARBA00022692"/>
    </source>
</evidence>
<dbReference type="EMBL" id="JAUSWH010000005">
    <property type="protein sequence ID" value="MDQ0455781.1"/>
    <property type="molecule type" value="Genomic_DNA"/>
</dbReference>